<evidence type="ECO:0000256" key="2">
    <source>
        <dbReference type="ARBA" id="ARBA00022448"/>
    </source>
</evidence>
<evidence type="ECO:0000256" key="3">
    <source>
        <dbReference type="ARBA" id="ARBA00022475"/>
    </source>
</evidence>
<name>A0A1E3XEN3_9BACT</name>
<evidence type="ECO:0000313" key="12">
    <source>
        <dbReference type="Proteomes" id="UP000094056"/>
    </source>
</evidence>
<dbReference type="EMBL" id="MAYW01000013">
    <property type="protein sequence ID" value="ODS34097.1"/>
    <property type="molecule type" value="Genomic_DNA"/>
</dbReference>
<reference evidence="11 12" key="1">
    <citation type="submission" date="2016-07" db="EMBL/GenBank/DDBJ databases">
        <title>Draft genome of Scalindua rubra, obtained from a brine-seawater interface in the Red Sea, sheds light on salt adaptation in anammox bacteria.</title>
        <authorList>
            <person name="Speth D.R."/>
            <person name="Lagkouvardos I."/>
            <person name="Wang Y."/>
            <person name="Qian P.-Y."/>
            <person name="Dutilh B.E."/>
            <person name="Jetten M.S."/>
        </authorList>
    </citation>
    <scope>NUCLEOTIDE SEQUENCE [LARGE SCALE GENOMIC DNA]</scope>
    <source>
        <strain evidence="11">BSI-1</strain>
    </source>
</reference>
<dbReference type="Proteomes" id="UP000094056">
    <property type="component" value="Unassembled WGS sequence"/>
</dbReference>
<dbReference type="Pfam" id="PF01618">
    <property type="entry name" value="MotA_ExbB"/>
    <property type="match status" value="1"/>
</dbReference>
<evidence type="ECO:0000256" key="6">
    <source>
        <dbReference type="ARBA" id="ARBA00022989"/>
    </source>
</evidence>
<dbReference type="AlphaFoldDB" id="A0A1E3XEN3"/>
<comment type="similarity">
    <text evidence="8">Belongs to the exbB/tolQ family.</text>
</comment>
<accession>A0A1E3XEN3</accession>
<feature type="transmembrane region" description="Helical" evidence="9">
    <location>
        <begin position="112"/>
        <end position="136"/>
    </location>
</feature>
<dbReference type="PANTHER" id="PTHR30625">
    <property type="entry name" value="PROTEIN TOLQ"/>
    <property type="match status" value="1"/>
</dbReference>
<comment type="caution">
    <text evidence="11">The sequence shown here is derived from an EMBL/GenBank/DDBJ whole genome shotgun (WGS) entry which is preliminary data.</text>
</comment>
<keyword evidence="3" id="KW-1003">Cell membrane</keyword>
<proteinExistence type="inferred from homology"/>
<feature type="transmembrane region" description="Helical" evidence="9">
    <location>
        <begin position="156"/>
        <end position="180"/>
    </location>
</feature>
<evidence type="ECO:0000256" key="7">
    <source>
        <dbReference type="ARBA" id="ARBA00023136"/>
    </source>
</evidence>
<evidence type="ECO:0000259" key="10">
    <source>
        <dbReference type="Pfam" id="PF01618"/>
    </source>
</evidence>
<evidence type="ECO:0000256" key="9">
    <source>
        <dbReference type="SAM" id="Phobius"/>
    </source>
</evidence>
<dbReference type="PANTHER" id="PTHR30625:SF15">
    <property type="entry name" value="BIOPOLYMER TRANSPORT PROTEIN EXBB"/>
    <property type="match status" value="1"/>
</dbReference>
<evidence type="ECO:0000256" key="4">
    <source>
        <dbReference type="ARBA" id="ARBA00022692"/>
    </source>
</evidence>
<sequence length="201" mass="22268">MGILDKVLGNSGPIGVCLIFLWILSIGVIIERTLFWFFLWTRRNPIREARIIRFVKEGRYGEACKLAYKSKDIFIRVFKYLLPNMPSAKEMDNVIAIALDKEFSRSHSFLRILNACAVIAPALGLLGTITGLIKAFGTMSQTVDMSAIAEGISEAMTTTFLGLVVAVVNLAASHFFGGIADRALSKIESRLNEFKLATFSR</sequence>
<comment type="subcellular location">
    <subcellularLocation>
        <location evidence="1">Cell membrane</location>
        <topology evidence="1">Multi-pass membrane protein</topology>
    </subcellularLocation>
    <subcellularLocation>
        <location evidence="8">Membrane</location>
        <topology evidence="8">Multi-pass membrane protein</topology>
    </subcellularLocation>
</comment>
<organism evidence="11 12">
    <name type="scientific">Candidatus Scalindua rubra</name>
    <dbReference type="NCBI Taxonomy" id="1872076"/>
    <lineage>
        <taxon>Bacteria</taxon>
        <taxon>Pseudomonadati</taxon>
        <taxon>Planctomycetota</taxon>
        <taxon>Candidatus Brocadiia</taxon>
        <taxon>Candidatus Brocadiales</taxon>
        <taxon>Candidatus Scalinduaceae</taxon>
        <taxon>Candidatus Scalindua</taxon>
    </lineage>
</organism>
<keyword evidence="5 8" id="KW-0653">Protein transport</keyword>
<feature type="domain" description="MotA/TolQ/ExbB proton channel" evidence="10">
    <location>
        <begin position="84"/>
        <end position="188"/>
    </location>
</feature>
<keyword evidence="6 9" id="KW-1133">Transmembrane helix</keyword>
<feature type="transmembrane region" description="Helical" evidence="9">
    <location>
        <begin position="12"/>
        <end position="40"/>
    </location>
</feature>
<protein>
    <submittedName>
        <fullName evidence="11">Putative biopolymer transporter protein</fullName>
    </submittedName>
</protein>
<keyword evidence="4 9" id="KW-0812">Transmembrane</keyword>
<evidence type="ECO:0000256" key="1">
    <source>
        <dbReference type="ARBA" id="ARBA00004651"/>
    </source>
</evidence>
<evidence type="ECO:0000256" key="8">
    <source>
        <dbReference type="RuleBase" id="RU004057"/>
    </source>
</evidence>
<evidence type="ECO:0000313" key="11">
    <source>
        <dbReference type="EMBL" id="ODS34097.1"/>
    </source>
</evidence>
<keyword evidence="2 8" id="KW-0813">Transport</keyword>
<keyword evidence="7 9" id="KW-0472">Membrane</keyword>
<evidence type="ECO:0000256" key="5">
    <source>
        <dbReference type="ARBA" id="ARBA00022927"/>
    </source>
</evidence>
<gene>
    <name evidence="11" type="ORF">SCARUB_00770</name>
</gene>
<dbReference type="GO" id="GO:0017038">
    <property type="term" value="P:protein import"/>
    <property type="evidence" value="ECO:0007669"/>
    <property type="project" value="TreeGrafter"/>
</dbReference>
<dbReference type="InterPro" id="IPR002898">
    <property type="entry name" value="MotA_ExbB_proton_chnl"/>
</dbReference>
<dbReference type="InterPro" id="IPR050790">
    <property type="entry name" value="ExbB/TolQ_transport"/>
</dbReference>
<dbReference type="GO" id="GO:0005886">
    <property type="term" value="C:plasma membrane"/>
    <property type="evidence" value="ECO:0007669"/>
    <property type="project" value="UniProtKB-SubCell"/>
</dbReference>